<keyword evidence="5 6" id="KW-0663">Pyridoxal phosphate</keyword>
<proteinExistence type="inferred from homology"/>
<dbReference type="GO" id="GO:0009450">
    <property type="term" value="P:gamma-aminobutyric acid catabolic process"/>
    <property type="evidence" value="ECO:0007669"/>
    <property type="project" value="TreeGrafter"/>
</dbReference>
<dbReference type="PROSITE" id="PS00600">
    <property type="entry name" value="AA_TRANSFER_CLASS_3"/>
    <property type="match status" value="1"/>
</dbReference>
<evidence type="ECO:0000256" key="4">
    <source>
        <dbReference type="ARBA" id="ARBA00022679"/>
    </source>
</evidence>
<gene>
    <name evidence="7" type="ORF">J437_LFUL003502</name>
</gene>
<keyword evidence="8" id="KW-1185">Reference proteome</keyword>
<dbReference type="SUPFAM" id="SSF53383">
    <property type="entry name" value="PLP-dependent transferases"/>
    <property type="match status" value="1"/>
</dbReference>
<dbReference type="PIRSF" id="PIRSF000521">
    <property type="entry name" value="Transaminase_4ab_Lys_Orn"/>
    <property type="match status" value="1"/>
</dbReference>
<evidence type="ECO:0000256" key="2">
    <source>
        <dbReference type="ARBA" id="ARBA00008954"/>
    </source>
</evidence>
<dbReference type="InterPro" id="IPR015421">
    <property type="entry name" value="PyrdxlP-dep_Trfase_major"/>
</dbReference>
<dbReference type="PANTHER" id="PTHR43206:SF1">
    <property type="entry name" value="4-AMINOBUTYRATE AMINOTRANSFERASE, MITOCHONDRIAL"/>
    <property type="match status" value="1"/>
</dbReference>
<reference evidence="7" key="1">
    <citation type="submission" date="2013-04" db="EMBL/GenBank/DDBJ databases">
        <authorList>
            <person name="Qu J."/>
            <person name="Murali S.C."/>
            <person name="Bandaranaike D."/>
            <person name="Bellair M."/>
            <person name="Blankenburg K."/>
            <person name="Chao H."/>
            <person name="Dinh H."/>
            <person name="Doddapaneni H."/>
            <person name="Downs B."/>
            <person name="Dugan-Rocha S."/>
            <person name="Elkadiri S."/>
            <person name="Gnanaolivu R.D."/>
            <person name="Hernandez B."/>
            <person name="Javaid M."/>
            <person name="Jayaseelan J.C."/>
            <person name="Lee S."/>
            <person name="Li M."/>
            <person name="Ming W."/>
            <person name="Munidasa M."/>
            <person name="Muniz J."/>
            <person name="Nguyen L."/>
            <person name="Ongeri F."/>
            <person name="Osuji N."/>
            <person name="Pu L.-L."/>
            <person name="Puazo M."/>
            <person name="Qu C."/>
            <person name="Quiroz J."/>
            <person name="Raj R."/>
            <person name="Weissenberger G."/>
            <person name="Xin Y."/>
            <person name="Zou X."/>
            <person name="Han Y."/>
            <person name="Richards S."/>
            <person name="Worley K."/>
            <person name="Muzny D."/>
            <person name="Gibbs R."/>
        </authorList>
    </citation>
    <scope>NUCLEOTIDE SEQUENCE</scope>
    <source>
        <strain evidence="7">Sampled in the wild</strain>
    </source>
</reference>
<organism evidence="7 8">
    <name type="scientific">Ladona fulva</name>
    <name type="common">Scarce chaser dragonfly</name>
    <name type="synonym">Libellula fulva</name>
    <dbReference type="NCBI Taxonomy" id="123851"/>
    <lineage>
        <taxon>Eukaryota</taxon>
        <taxon>Metazoa</taxon>
        <taxon>Ecdysozoa</taxon>
        <taxon>Arthropoda</taxon>
        <taxon>Hexapoda</taxon>
        <taxon>Insecta</taxon>
        <taxon>Pterygota</taxon>
        <taxon>Palaeoptera</taxon>
        <taxon>Odonata</taxon>
        <taxon>Epiprocta</taxon>
        <taxon>Anisoptera</taxon>
        <taxon>Libelluloidea</taxon>
        <taxon>Libellulidae</taxon>
        <taxon>Ladona</taxon>
    </lineage>
</organism>
<dbReference type="InterPro" id="IPR049704">
    <property type="entry name" value="Aminotrans_3_PPA_site"/>
</dbReference>
<comment type="similarity">
    <text evidence="2 6">Belongs to the class-III pyridoxal-phosphate-dependent aminotransferase family.</text>
</comment>
<evidence type="ECO:0000256" key="1">
    <source>
        <dbReference type="ARBA" id="ARBA00001933"/>
    </source>
</evidence>
<dbReference type="Gene3D" id="3.40.640.10">
    <property type="entry name" value="Type I PLP-dependent aspartate aminotransferase-like (Major domain)"/>
    <property type="match status" value="2"/>
</dbReference>
<dbReference type="PANTHER" id="PTHR43206">
    <property type="entry name" value="AMINOTRANSFERASE"/>
    <property type="match status" value="1"/>
</dbReference>
<protein>
    <submittedName>
        <fullName evidence="7">Uncharacterized protein</fullName>
    </submittedName>
</protein>
<dbReference type="InterPro" id="IPR015422">
    <property type="entry name" value="PyrdxlP-dep_Trfase_small"/>
</dbReference>
<evidence type="ECO:0000256" key="3">
    <source>
        <dbReference type="ARBA" id="ARBA00022576"/>
    </source>
</evidence>
<dbReference type="GO" id="GO:0008483">
    <property type="term" value="F:transaminase activity"/>
    <property type="evidence" value="ECO:0007669"/>
    <property type="project" value="UniProtKB-KW"/>
</dbReference>
<evidence type="ECO:0000313" key="7">
    <source>
        <dbReference type="EMBL" id="KAG8222857.1"/>
    </source>
</evidence>
<dbReference type="Proteomes" id="UP000792457">
    <property type="component" value="Unassembled WGS sequence"/>
</dbReference>
<comment type="cofactor">
    <cofactor evidence="1">
        <name>pyridoxal 5'-phosphate</name>
        <dbReference type="ChEBI" id="CHEBI:597326"/>
    </cofactor>
</comment>
<dbReference type="Pfam" id="PF00202">
    <property type="entry name" value="Aminotran_3"/>
    <property type="match status" value="1"/>
</dbReference>
<dbReference type="GO" id="GO:0030170">
    <property type="term" value="F:pyridoxal phosphate binding"/>
    <property type="evidence" value="ECO:0007669"/>
    <property type="project" value="InterPro"/>
</dbReference>
<dbReference type="GO" id="GO:0005739">
    <property type="term" value="C:mitochondrion"/>
    <property type="evidence" value="ECO:0007669"/>
    <property type="project" value="TreeGrafter"/>
</dbReference>
<evidence type="ECO:0000313" key="8">
    <source>
        <dbReference type="Proteomes" id="UP000792457"/>
    </source>
</evidence>
<keyword evidence="3" id="KW-0032">Aminotransferase</keyword>
<dbReference type="InterPro" id="IPR015424">
    <property type="entry name" value="PyrdxlP-dep_Trfase"/>
</dbReference>
<dbReference type="OrthoDB" id="5419315at2759"/>
<comment type="caution">
    <text evidence="7">The sequence shown here is derived from an EMBL/GenBank/DDBJ whole genome shotgun (WGS) entry which is preliminary data.</text>
</comment>
<sequence length="456" mass="51006">MSLIRIHSRTSTIIRKFNNHSRNVSAAAQPLVAGEPEKPVIITEIPGPQSKKLLNELNLLQQSGSVSLFGDYDKSIGNYLADADGNVLLDLFTQISSIPLGYNHPDLIKAISSREGINASVNRPSLGMFPGKEWPSKLRDVLMPVAPVGLTQVTTMACGSCSNENAYKSIFFWYREKQRKEKGLNIEKTPFSQEDVDSCMINQPPGAPKLSLLSFKGGFHGRTFGALATTHSKPIHKIDVPSFDWPTAPFPRYKYPLKDNEAENKKEDEKCLEQNGAALLMDEVQTGGGSTGKLWCHEHFELDSPPDIVTFSKKMLTGGMYHTPEFRPKQPFRVFNTWMGDPSKLVLLESVLRVIKRDKLLENAATVGDLTMSGLFKLQNEFAHLLSNVRGRGTFIAFDFPNSRIRDDIKNRLHVKGVHVGGCGDQSVRLRPSLTYQEHHMNIFLDMLRQVLKESN</sequence>
<evidence type="ECO:0000256" key="5">
    <source>
        <dbReference type="ARBA" id="ARBA00022898"/>
    </source>
</evidence>
<dbReference type="Gene3D" id="3.90.1150.10">
    <property type="entry name" value="Aspartate Aminotransferase, domain 1"/>
    <property type="match status" value="2"/>
</dbReference>
<dbReference type="AlphaFoldDB" id="A0A8K0JUD6"/>
<name>A0A8K0JUD6_LADFU</name>
<dbReference type="InterPro" id="IPR005814">
    <property type="entry name" value="Aminotrans_3"/>
</dbReference>
<dbReference type="EMBL" id="KZ308146">
    <property type="protein sequence ID" value="KAG8222857.1"/>
    <property type="molecule type" value="Genomic_DNA"/>
</dbReference>
<reference evidence="7" key="2">
    <citation type="submission" date="2017-10" db="EMBL/GenBank/DDBJ databases">
        <title>Ladona fulva Genome sequencing and assembly.</title>
        <authorList>
            <person name="Murali S."/>
            <person name="Richards S."/>
            <person name="Bandaranaike D."/>
            <person name="Bellair M."/>
            <person name="Blankenburg K."/>
            <person name="Chao H."/>
            <person name="Dinh H."/>
            <person name="Doddapaneni H."/>
            <person name="Dugan-Rocha S."/>
            <person name="Elkadiri S."/>
            <person name="Gnanaolivu R."/>
            <person name="Hernandez B."/>
            <person name="Skinner E."/>
            <person name="Javaid M."/>
            <person name="Lee S."/>
            <person name="Li M."/>
            <person name="Ming W."/>
            <person name="Munidasa M."/>
            <person name="Muniz J."/>
            <person name="Nguyen L."/>
            <person name="Hughes D."/>
            <person name="Osuji N."/>
            <person name="Pu L.-L."/>
            <person name="Puazo M."/>
            <person name="Qu C."/>
            <person name="Quiroz J."/>
            <person name="Raj R."/>
            <person name="Weissenberger G."/>
            <person name="Xin Y."/>
            <person name="Zou X."/>
            <person name="Han Y."/>
            <person name="Worley K."/>
            <person name="Muzny D."/>
            <person name="Gibbs R."/>
        </authorList>
    </citation>
    <scope>NUCLEOTIDE SEQUENCE</scope>
    <source>
        <strain evidence="7">Sampled in the wild</strain>
    </source>
</reference>
<accession>A0A8K0JUD6</accession>
<evidence type="ECO:0000256" key="6">
    <source>
        <dbReference type="RuleBase" id="RU003560"/>
    </source>
</evidence>
<keyword evidence="4" id="KW-0808">Transferase</keyword>